<dbReference type="Pfam" id="PF00330">
    <property type="entry name" value="Aconitase"/>
    <property type="match status" value="1"/>
</dbReference>
<dbReference type="NCBIfam" id="NF005558">
    <property type="entry name" value="PRK07229.1"/>
    <property type="match status" value="1"/>
</dbReference>
<dbReference type="Proteomes" id="UP000190285">
    <property type="component" value="Unassembled WGS sequence"/>
</dbReference>
<dbReference type="PROSITE" id="PS01244">
    <property type="entry name" value="ACONITASE_2"/>
    <property type="match status" value="1"/>
</dbReference>
<dbReference type="Pfam" id="PF00694">
    <property type="entry name" value="Aconitase_C"/>
    <property type="match status" value="1"/>
</dbReference>
<dbReference type="InterPro" id="IPR000573">
    <property type="entry name" value="AconitaseA/IPMdHydase_ssu_swvl"/>
</dbReference>
<dbReference type="InterPro" id="IPR015928">
    <property type="entry name" value="Aconitase/3IPM_dehydase_swvl"/>
</dbReference>
<evidence type="ECO:0000256" key="5">
    <source>
        <dbReference type="ARBA" id="ARBA00023004"/>
    </source>
</evidence>
<reference evidence="9 10" key="1">
    <citation type="submission" date="2017-02" db="EMBL/GenBank/DDBJ databases">
        <authorList>
            <person name="Peterson S.W."/>
        </authorList>
    </citation>
    <scope>NUCLEOTIDE SEQUENCE [LARGE SCALE GENOMIC DNA]</scope>
    <source>
        <strain evidence="9 10">M1</strain>
    </source>
</reference>
<dbReference type="SUPFAM" id="SSF53732">
    <property type="entry name" value="Aconitase iron-sulfur domain"/>
    <property type="match status" value="1"/>
</dbReference>
<evidence type="ECO:0000256" key="3">
    <source>
        <dbReference type="ARBA" id="ARBA00011245"/>
    </source>
</evidence>
<gene>
    <name evidence="9" type="ORF">SAMN02194393_01694</name>
</gene>
<evidence type="ECO:0000256" key="2">
    <source>
        <dbReference type="ARBA" id="ARBA00007185"/>
    </source>
</evidence>
<comment type="subunit">
    <text evidence="3">Monomer.</text>
</comment>
<keyword evidence="6" id="KW-0411">Iron-sulfur</keyword>
<dbReference type="GO" id="GO:0051539">
    <property type="term" value="F:4 iron, 4 sulfur cluster binding"/>
    <property type="evidence" value="ECO:0007669"/>
    <property type="project" value="TreeGrafter"/>
</dbReference>
<keyword evidence="5" id="KW-0408">Iron</keyword>
<keyword evidence="4" id="KW-0479">Metal-binding</keyword>
<evidence type="ECO:0000313" key="9">
    <source>
        <dbReference type="EMBL" id="SKC61523.1"/>
    </source>
</evidence>
<dbReference type="PANTHER" id="PTHR43160">
    <property type="entry name" value="ACONITATE HYDRATASE B"/>
    <property type="match status" value="1"/>
</dbReference>
<proteinExistence type="inferred from homology"/>
<dbReference type="GO" id="GO:0046872">
    <property type="term" value="F:metal ion binding"/>
    <property type="evidence" value="ECO:0007669"/>
    <property type="project" value="UniProtKB-KW"/>
</dbReference>
<dbReference type="InterPro" id="IPR050926">
    <property type="entry name" value="Aconitase/IPM_isomerase"/>
</dbReference>
<protein>
    <submittedName>
        <fullName evidence="9">Aconitase</fullName>
    </submittedName>
</protein>
<dbReference type="SUPFAM" id="SSF52016">
    <property type="entry name" value="LeuD/IlvD-like"/>
    <property type="match status" value="1"/>
</dbReference>
<evidence type="ECO:0000259" key="7">
    <source>
        <dbReference type="Pfam" id="PF00330"/>
    </source>
</evidence>
<comment type="cofactor">
    <cofactor evidence="1">
        <name>[4Fe-4S] cluster</name>
        <dbReference type="ChEBI" id="CHEBI:49883"/>
    </cofactor>
</comment>
<dbReference type="NCBIfam" id="NF001614">
    <property type="entry name" value="PRK00402.1"/>
    <property type="match status" value="1"/>
</dbReference>
<dbReference type="STRING" id="36842.SAMN02194393_01694"/>
<dbReference type="PRINTS" id="PR00415">
    <property type="entry name" value="ACONITASE"/>
</dbReference>
<dbReference type="InterPro" id="IPR001030">
    <property type="entry name" value="Acoase/IPM_deHydtase_lsu_aba"/>
</dbReference>
<dbReference type="GO" id="GO:0003994">
    <property type="term" value="F:aconitate hydratase activity"/>
    <property type="evidence" value="ECO:0007669"/>
    <property type="project" value="TreeGrafter"/>
</dbReference>
<feature type="domain" description="Aconitase/3-isopropylmalate dehydratase large subunit alpha/beta/alpha" evidence="7">
    <location>
        <begin position="8"/>
        <end position="407"/>
    </location>
</feature>
<organism evidence="9 10">
    <name type="scientific">Maledivibacter halophilus</name>
    <dbReference type="NCBI Taxonomy" id="36842"/>
    <lineage>
        <taxon>Bacteria</taxon>
        <taxon>Bacillati</taxon>
        <taxon>Bacillota</taxon>
        <taxon>Clostridia</taxon>
        <taxon>Peptostreptococcales</taxon>
        <taxon>Caminicellaceae</taxon>
        <taxon>Maledivibacter</taxon>
    </lineage>
</organism>
<comment type="similarity">
    <text evidence="2">Belongs to the aconitase/IPM isomerase family.</text>
</comment>
<evidence type="ECO:0000256" key="6">
    <source>
        <dbReference type="ARBA" id="ARBA00023014"/>
    </source>
</evidence>
<evidence type="ECO:0000256" key="4">
    <source>
        <dbReference type="ARBA" id="ARBA00022723"/>
    </source>
</evidence>
<feature type="domain" description="Aconitase A/isopropylmalate dehydratase small subunit swivel" evidence="8">
    <location>
        <begin position="507"/>
        <end position="575"/>
    </location>
</feature>
<dbReference type="InterPro" id="IPR006250">
    <property type="entry name" value="Aconitase_put"/>
</dbReference>
<sequence>MKRSLTYKILEKNLLSGNLIEGNEISIKVNQTLTQDSTGTMVYLQLESMGVKHIKTDLSVAYIDHNTLQSGFENADDHEFIKSAAAKYGIIFSKPGNGICHQLHLERFGKPSDVLIGSDSHTPTGGGLGMLSIGSGGLDVAVAMANGYYYMKAPKILNIELSGKLKPWVSAKDVILFILKELSVKGGVGYIVEYSGEGVKELSVTDRATITNMGAELGATTSIFPSDDITKDFLKRQGREKDFKYLFADDNALYDKKVKIDLSDIKPMTAMPHSPDNVALVREIKNLKVDQVAIGSCTNSSYTDLMKVAKILKGKRVHPDVSLVISPGSSNILRMMSDNGALGDLISAGARIIEAACGPCIGMGQAPKTDAISLRTFNRNFKGRCGTKSADVYLVSPETAAVSAIFGYLADPSTFGDMPRVEIPDKFDVYDNYFIYPPKNRDNLEVVMGPNIKPFPINRELKSSLKGRVLLKMKDNITTDDIMPSNAKLLPYRSNIPELSKYCFGTVVDDFYKIAQKNDGGFVIGGENYGQGSSREHAALVPLYLGIKGVIAKSFARIHKNNLINSGIIPLVFKNKENYNKFDEFDELELENIMEALDNNLEINLINKTKNIDVKLIFQGSEREIEILKCGGYLNYAKNLNKD</sequence>
<dbReference type="Gene3D" id="3.20.19.10">
    <property type="entry name" value="Aconitase, domain 4"/>
    <property type="match status" value="1"/>
</dbReference>
<dbReference type="NCBIfam" id="TIGR01342">
    <property type="entry name" value="acon_putative"/>
    <property type="match status" value="1"/>
</dbReference>
<dbReference type="InterPro" id="IPR018136">
    <property type="entry name" value="Aconitase_4Fe-4S_BS"/>
</dbReference>
<dbReference type="InterPro" id="IPR036008">
    <property type="entry name" value="Aconitase_4Fe-4S_dom"/>
</dbReference>
<keyword evidence="10" id="KW-1185">Reference proteome</keyword>
<dbReference type="GO" id="GO:0006099">
    <property type="term" value="P:tricarboxylic acid cycle"/>
    <property type="evidence" value="ECO:0007669"/>
    <property type="project" value="UniProtKB-UniPathway"/>
</dbReference>
<accession>A0A1T5KCV1</accession>
<evidence type="ECO:0000313" key="10">
    <source>
        <dbReference type="Proteomes" id="UP000190285"/>
    </source>
</evidence>
<dbReference type="Gene3D" id="3.30.499.10">
    <property type="entry name" value="Aconitase, domain 3"/>
    <property type="match status" value="2"/>
</dbReference>
<dbReference type="OrthoDB" id="9764318at2"/>
<dbReference type="InterPro" id="IPR015931">
    <property type="entry name" value="Acnase/IPM_dHydase_lsu_aba_1/3"/>
</dbReference>
<name>A0A1T5KCV1_9FIRM</name>
<dbReference type="PROSITE" id="PS00450">
    <property type="entry name" value="ACONITASE_1"/>
    <property type="match status" value="1"/>
</dbReference>
<dbReference type="EMBL" id="FUZT01000004">
    <property type="protein sequence ID" value="SKC61523.1"/>
    <property type="molecule type" value="Genomic_DNA"/>
</dbReference>
<dbReference type="PANTHER" id="PTHR43160:SF3">
    <property type="entry name" value="ACONITATE HYDRATASE, MITOCHONDRIAL"/>
    <property type="match status" value="1"/>
</dbReference>
<dbReference type="UniPathway" id="UPA00223">
    <property type="reaction ID" value="UER00718"/>
</dbReference>
<evidence type="ECO:0000259" key="8">
    <source>
        <dbReference type="Pfam" id="PF00694"/>
    </source>
</evidence>
<dbReference type="GO" id="GO:0005829">
    <property type="term" value="C:cytosol"/>
    <property type="evidence" value="ECO:0007669"/>
    <property type="project" value="TreeGrafter"/>
</dbReference>
<dbReference type="AlphaFoldDB" id="A0A1T5KCV1"/>
<evidence type="ECO:0000256" key="1">
    <source>
        <dbReference type="ARBA" id="ARBA00001966"/>
    </source>
</evidence>
<dbReference type="RefSeq" id="WP_079490871.1">
    <property type="nucleotide sequence ID" value="NZ_FUZT01000004.1"/>
</dbReference>